<sequence length="911" mass="101408">MIDLSFLTEEEQGAILAVLKRDAELKKAEEHRVQKLQTTVGDRGQLRYLTGEWFYETKQLRHQDRIHGSDIIRASMRHTHKPLTILELSQMLPEQPSFVDSENRDVFVPPVLCGLLEEPHTQRSDERFQNQNPSDPSPHTPKAVLQSPTKRENPFNSELNAHHTFEQQDGQLSDEDVDHSQKLNEAPLPSSDSSISCATNLQPDACLVSQNADSVPVPIPENTAVANSQDCFVEVDGAAGRETNCAAPRGILKHLSTSSSTDSLLSPLDLQSPVSPDSPTETWMDRKQVKFSSMVSQSGEEWQNGKELGEHSLLDNDSIAPSEMENSCLNNSYLDNTDSTATDTQILNQSGVDLQEGGAVRLETEANQREQEAGRHQVLGDVSGHRHSERLNPVLCSPDSAEPDKCVAEETDAVHSPQSFLRDFEGNQGDDPTEGTLTRISSWIVQTKDGNSSQETTTRAGSLSRASSGSHDSPIVSALKRLSSRMSSSKSLENLTSQSREEHDSRQQMNSSVDDASSLPPPASSLSNSKQMKTSVSVPVLQQDETDSDSTFENNLGRRRNTGSSTSNISLSSGMASMSSVSGSVSSISPADFGDIEVQGNIQLAVNYIQKLGEFHIFVVHCRELAVADSKKNRSDPYVKCYLVPDKTKLGKRKTTVRKKNLNPNYNEILRFKIIMEVLKTERLNVSVWHNDTFGRNSFLGEVDLDLSEWDFSNTQINEYALKARESAQTSDLPSPSRLMDSRGQMRLALRFLPQTSHSKRTSRMETGEVQIWVKDCKSLPSVRGVMIDPFVKCTVLPDRSRKSRQKTRVVKRTANPMFNHTMVYDGFRAEDLREACVEITVWDHDRLNSHYIGGLRLGLGTGKSYGLEVLWMDSTTAEADLWQRMLQSDGEWVEEVLPLRMFVLAKSNSK</sequence>
<dbReference type="FunFam" id="2.60.40.150:FF:000006">
    <property type="entry name" value="Synaptotagmin-like 5, isoform CRA_a"/>
    <property type="match status" value="1"/>
</dbReference>
<feature type="compositionally biased region" description="Low complexity" evidence="7">
    <location>
        <begin position="562"/>
        <end position="573"/>
    </location>
</feature>
<feature type="compositionally biased region" description="Low complexity" evidence="7">
    <location>
        <begin position="511"/>
        <end position="529"/>
    </location>
</feature>
<evidence type="ECO:0000313" key="11">
    <source>
        <dbReference type="Proteomes" id="UP000694558"/>
    </source>
</evidence>
<feature type="compositionally biased region" description="Polar residues" evidence="7">
    <location>
        <begin position="435"/>
        <end position="456"/>
    </location>
</feature>
<feature type="domain" description="C2" evidence="8">
    <location>
        <begin position="742"/>
        <end position="873"/>
    </location>
</feature>
<evidence type="ECO:0000256" key="3">
    <source>
        <dbReference type="ARBA" id="ARBA00022483"/>
    </source>
</evidence>
<dbReference type="FunFam" id="2.60.40.150:FF:000040">
    <property type="entry name" value="synaptotagmin-like protein 2 isoform X2"/>
    <property type="match status" value="1"/>
</dbReference>
<dbReference type="SMART" id="SM00239">
    <property type="entry name" value="C2"/>
    <property type="match status" value="2"/>
</dbReference>
<evidence type="ECO:0000256" key="6">
    <source>
        <dbReference type="ARBA" id="ARBA00072164"/>
    </source>
</evidence>
<gene>
    <name evidence="10" type="primary">sytl2a</name>
</gene>
<dbReference type="InterPro" id="IPR000008">
    <property type="entry name" value="C2_dom"/>
</dbReference>
<protein>
    <recommendedName>
        <fullName evidence="6">Synaptotagmin-like protein 2</fullName>
    </recommendedName>
</protein>
<dbReference type="GO" id="GO:0070382">
    <property type="term" value="C:exocytic vesicle"/>
    <property type="evidence" value="ECO:0007669"/>
    <property type="project" value="TreeGrafter"/>
</dbReference>
<dbReference type="GO" id="GO:0005886">
    <property type="term" value="C:plasma membrane"/>
    <property type="evidence" value="ECO:0007669"/>
    <property type="project" value="UniProtKB-SubCell"/>
</dbReference>
<dbReference type="GO" id="GO:0042043">
    <property type="term" value="F:neurexin family protein binding"/>
    <property type="evidence" value="ECO:0007669"/>
    <property type="project" value="TreeGrafter"/>
</dbReference>
<proteinExistence type="predicted"/>
<dbReference type="AlphaFoldDB" id="A0A8D2ZQY4"/>
<evidence type="ECO:0000259" key="8">
    <source>
        <dbReference type="PROSITE" id="PS50004"/>
    </source>
</evidence>
<dbReference type="PROSITE" id="PS50004">
    <property type="entry name" value="C2"/>
    <property type="match status" value="2"/>
</dbReference>
<dbReference type="PANTHER" id="PTHR45716:SF5">
    <property type="entry name" value="SYNAPTOTAGMIN-LIKE PROTEIN 2"/>
    <property type="match status" value="1"/>
</dbReference>
<dbReference type="GO" id="GO:0006886">
    <property type="term" value="P:intracellular protein transport"/>
    <property type="evidence" value="ECO:0007669"/>
    <property type="project" value="InterPro"/>
</dbReference>
<dbReference type="Gene3D" id="6.10.250.3000">
    <property type="match status" value="1"/>
</dbReference>
<keyword evidence="3" id="KW-0268">Exocytosis</keyword>
<evidence type="ECO:0000256" key="1">
    <source>
        <dbReference type="ARBA" id="ARBA00004236"/>
    </source>
</evidence>
<dbReference type="Proteomes" id="UP000694558">
    <property type="component" value="Chromosome 4"/>
</dbReference>
<feature type="domain" description="C2" evidence="8">
    <location>
        <begin position="598"/>
        <end position="720"/>
    </location>
</feature>
<feature type="region of interest" description="Disordered" evidence="7">
    <location>
        <begin position="412"/>
        <end position="573"/>
    </location>
</feature>
<keyword evidence="5" id="KW-0472">Membrane</keyword>
<evidence type="ECO:0000256" key="7">
    <source>
        <dbReference type="SAM" id="MobiDB-lite"/>
    </source>
</evidence>
<evidence type="ECO:0000256" key="2">
    <source>
        <dbReference type="ARBA" id="ARBA00022475"/>
    </source>
</evidence>
<name>A0A8D2ZQY4_SCOMX</name>
<feature type="region of interest" description="Disordered" evidence="7">
    <location>
        <begin position="120"/>
        <end position="196"/>
    </location>
</feature>
<evidence type="ECO:0000256" key="5">
    <source>
        <dbReference type="ARBA" id="ARBA00023136"/>
    </source>
</evidence>
<dbReference type="Ensembl" id="ENSSMAT00000006253.2">
    <property type="protein sequence ID" value="ENSSMAP00000006174.2"/>
    <property type="gene ID" value="ENSSMAG00000003756.2"/>
</dbReference>
<dbReference type="Pfam" id="PF00168">
    <property type="entry name" value="C2"/>
    <property type="match status" value="2"/>
</dbReference>
<dbReference type="GeneTree" id="ENSGT00940000155843"/>
<evidence type="ECO:0000313" key="10">
    <source>
        <dbReference type="Ensembl" id="ENSSMAP00000006174.2"/>
    </source>
</evidence>
<dbReference type="GO" id="GO:0031267">
    <property type="term" value="F:small GTPase binding"/>
    <property type="evidence" value="ECO:0007669"/>
    <property type="project" value="InterPro"/>
</dbReference>
<feature type="region of interest" description="Disordered" evidence="7">
    <location>
        <begin position="257"/>
        <end position="282"/>
    </location>
</feature>
<evidence type="ECO:0000259" key="9">
    <source>
        <dbReference type="PROSITE" id="PS50916"/>
    </source>
</evidence>
<reference evidence="10" key="1">
    <citation type="submission" date="2023-05" db="EMBL/GenBank/DDBJ databases">
        <title>High-quality long-read genome of Scophthalmus maximus.</title>
        <authorList>
            <person name="Lien S."/>
            <person name="Martinez P."/>
        </authorList>
    </citation>
    <scope>NUCLEOTIDE SEQUENCE [LARGE SCALE GENOMIC DNA]</scope>
</reference>
<feature type="compositionally biased region" description="Low complexity" evidence="7">
    <location>
        <begin position="457"/>
        <end position="470"/>
    </location>
</feature>
<feature type="domain" description="RabBD" evidence="9">
    <location>
        <begin position="1"/>
        <end position="57"/>
    </location>
</feature>
<feature type="compositionally biased region" description="Low complexity" evidence="7">
    <location>
        <begin position="257"/>
        <end position="279"/>
    </location>
</feature>
<accession>A0A8D2ZQY4</accession>
<organism evidence="10 11">
    <name type="scientific">Scophthalmus maximus</name>
    <name type="common">Turbot</name>
    <name type="synonym">Psetta maxima</name>
    <dbReference type="NCBI Taxonomy" id="52904"/>
    <lineage>
        <taxon>Eukaryota</taxon>
        <taxon>Metazoa</taxon>
        <taxon>Chordata</taxon>
        <taxon>Craniata</taxon>
        <taxon>Vertebrata</taxon>
        <taxon>Euteleostomi</taxon>
        <taxon>Actinopterygii</taxon>
        <taxon>Neopterygii</taxon>
        <taxon>Teleostei</taxon>
        <taxon>Neoteleostei</taxon>
        <taxon>Acanthomorphata</taxon>
        <taxon>Carangaria</taxon>
        <taxon>Pleuronectiformes</taxon>
        <taxon>Pleuronectoidei</taxon>
        <taxon>Scophthalmidae</taxon>
        <taxon>Scophthalmus</taxon>
    </lineage>
</organism>
<dbReference type="SUPFAM" id="SSF49562">
    <property type="entry name" value="C2 domain (Calcium/lipid-binding domain, CaLB)"/>
    <property type="match status" value="2"/>
</dbReference>
<dbReference type="InterPro" id="IPR010911">
    <property type="entry name" value="Rab_BD"/>
</dbReference>
<keyword evidence="2" id="KW-1003">Cell membrane</keyword>
<dbReference type="Gene3D" id="2.60.40.150">
    <property type="entry name" value="C2 domain"/>
    <property type="match status" value="2"/>
</dbReference>
<dbReference type="InterPro" id="IPR035892">
    <property type="entry name" value="C2_domain_sf"/>
</dbReference>
<keyword evidence="4" id="KW-0677">Repeat</keyword>
<reference evidence="10" key="2">
    <citation type="submission" date="2025-08" db="UniProtKB">
        <authorList>
            <consortium name="Ensembl"/>
        </authorList>
    </citation>
    <scope>IDENTIFICATION</scope>
</reference>
<dbReference type="PANTHER" id="PTHR45716">
    <property type="entry name" value="BITESIZE, ISOFORM I"/>
    <property type="match status" value="1"/>
</dbReference>
<comment type="subcellular location">
    <subcellularLocation>
        <location evidence="1">Cell membrane</location>
    </subcellularLocation>
</comment>
<feature type="compositionally biased region" description="Low complexity" evidence="7">
    <location>
        <begin position="477"/>
        <end position="492"/>
    </location>
</feature>
<dbReference type="InterPro" id="IPR043567">
    <property type="entry name" value="SYTL1-5_C2B"/>
</dbReference>
<dbReference type="CDD" id="cd04020">
    <property type="entry name" value="C2B_SLP_1-2-3-4"/>
    <property type="match status" value="1"/>
</dbReference>
<dbReference type="GO" id="GO:0006887">
    <property type="term" value="P:exocytosis"/>
    <property type="evidence" value="ECO:0007669"/>
    <property type="project" value="UniProtKB-KW"/>
</dbReference>
<evidence type="ECO:0000256" key="4">
    <source>
        <dbReference type="ARBA" id="ARBA00022737"/>
    </source>
</evidence>
<dbReference type="PROSITE" id="PS50916">
    <property type="entry name" value="RABBD"/>
    <property type="match status" value="1"/>
</dbReference>